<dbReference type="Gene3D" id="3.20.20.150">
    <property type="entry name" value="Divalent-metal-dependent TIM barrel enzymes"/>
    <property type="match status" value="1"/>
</dbReference>
<comment type="caution">
    <text evidence="2">The sequence shown here is derived from an EMBL/GenBank/DDBJ whole genome shotgun (WGS) entry which is preliminary data.</text>
</comment>
<evidence type="ECO:0000313" key="2">
    <source>
        <dbReference type="EMBL" id="KKN18294.1"/>
    </source>
</evidence>
<dbReference type="SUPFAM" id="SSF51658">
    <property type="entry name" value="Xylose isomerase-like"/>
    <property type="match status" value="1"/>
</dbReference>
<dbReference type="AlphaFoldDB" id="A0A0F9NK82"/>
<evidence type="ECO:0000259" key="1">
    <source>
        <dbReference type="Pfam" id="PF01261"/>
    </source>
</evidence>
<proteinExistence type="predicted"/>
<name>A0A0F9NK82_9ZZZZ</name>
<accession>A0A0F9NK82</accession>
<dbReference type="InterPro" id="IPR036237">
    <property type="entry name" value="Xyl_isomerase-like_sf"/>
</dbReference>
<sequence>MSRYDCNMERARPAGLLHTGLDRYEVFDFQEDGLGKLKTFIKKKKKPFSFHVPFFRPSYFPYVGVTTFFLNDDPRKRALSFKLINSTMHYAKGWKADFVVTHLNWMEDSKNKQKVMKLANDTESRFCQLADNYNLPINVEFGGYSGFFHKPAQFVEFVLNHHLLGICIDIGHTFLVSKVRNRNFFKDIEVMAPHTKSIHVWNTKSIDHCKKHNHVPVHPSQKAKDGWIDTKKTLEIILSGNKDCDIVFEYNQTYYDNIPNKVKEGMEWVRDIVATMKNGNSLQTPNNK</sequence>
<reference evidence="2" key="1">
    <citation type="journal article" date="2015" name="Nature">
        <title>Complex archaea that bridge the gap between prokaryotes and eukaryotes.</title>
        <authorList>
            <person name="Spang A."/>
            <person name="Saw J.H."/>
            <person name="Jorgensen S.L."/>
            <person name="Zaremba-Niedzwiedzka K."/>
            <person name="Martijn J."/>
            <person name="Lind A.E."/>
            <person name="van Eijk R."/>
            <person name="Schleper C."/>
            <person name="Guy L."/>
            <person name="Ettema T.J."/>
        </authorList>
    </citation>
    <scope>NUCLEOTIDE SEQUENCE</scope>
</reference>
<organism evidence="2">
    <name type="scientific">marine sediment metagenome</name>
    <dbReference type="NCBI Taxonomy" id="412755"/>
    <lineage>
        <taxon>unclassified sequences</taxon>
        <taxon>metagenomes</taxon>
        <taxon>ecological metagenomes</taxon>
    </lineage>
</organism>
<feature type="domain" description="Xylose isomerase-like TIM barrel" evidence="1">
    <location>
        <begin position="25"/>
        <end position="271"/>
    </location>
</feature>
<dbReference type="EMBL" id="LAZR01003441">
    <property type="protein sequence ID" value="KKN18294.1"/>
    <property type="molecule type" value="Genomic_DNA"/>
</dbReference>
<gene>
    <name evidence="2" type="ORF">LCGC14_0957160</name>
</gene>
<protein>
    <recommendedName>
        <fullName evidence="1">Xylose isomerase-like TIM barrel domain-containing protein</fullName>
    </recommendedName>
</protein>
<dbReference type="Pfam" id="PF01261">
    <property type="entry name" value="AP_endonuc_2"/>
    <property type="match status" value="1"/>
</dbReference>
<dbReference type="InterPro" id="IPR013022">
    <property type="entry name" value="Xyl_isomerase-like_TIM-brl"/>
</dbReference>